<dbReference type="PANTHER" id="PTHR34512:SF30">
    <property type="entry name" value="OUTER MEMBRANE PROTEIN ASSEMBLY FACTOR BAMB"/>
    <property type="match status" value="1"/>
</dbReference>
<sequence length="461" mass="50732">MRRVAVGPVALAVFLMCPADGATQQWPRFRGLQAGNVADDSVLPDTWSETENIAWKIDIPGLSWSSPIVWDEHIFVTTAISAAEDEVQPIPGLYDPGEHNGSVPASGEHRWMVFDIDFETGAVRWAKELHRGVPTITRHLKNSFASETPVTDGERVYAYFGSIGLIAALDFDGKELWRKDIGTFNTMQGMATASSPALHEDRLYIVNDNTAQSFLTALDTATGEEVWRVERQEPGHTWATPFVWENHQRTEIVTAATGRVRSYDLKGTLLWELGGMSLLTTPSPFASHGLVYISSGYPGGSLRPVYAIQPGAAGDISIYQDVASGLQEGFPGTRTYSRDDHVVWSYPLLGTYNTTALVYGDIYYTLLDRGFLTAHDAATGAEVYGRRRLEIGNGFTASPWGYNGKIFLLSEDGDTFVVKAGPEFEILHKNSLDEMSLATPAVAQGSVVLRTQSKLYRITRQ</sequence>
<dbReference type="InterPro" id="IPR011047">
    <property type="entry name" value="Quinoprotein_ADH-like_sf"/>
</dbReference>
<dbReference type="Pfam" id="PF13360">
    <property type="entry name" value="PQQ_2"/>
    <property type="match status" value="1"/>
</dbReference>
<dbReference type="SUPFAM" id="SSF50998">
    <property type="entry name" value="Quinoprotein alcohol dehydrogenase-like"/>
    <property type="match status" value="1"/>
</dbReference>
<protein>
    <recommendedName>
        <fullName evidence="1">Pyrrolo-quinoline quinone repeat domain-containing protein</fullName>
    </recommendedName>
</protein>
<organism evidence="2">
    <name type="scientific">marine metagenome</name>
    <dbReference type="NCBI Taxonomy" id="408172"/>
    <lineage>
        <taxon>unclassified sequences</taxon>
        <taxon>metagenomes</taxon>
        <taxon>ecological metagenomes</taxon>
    </lineage>
</organism>
<dbReference type="EMBL" id="UINC01000025">
    <property type="protein sequence ID" value="SUZ47604.1"/>
    <property type="molecule type" value="Genomic_DNA"/>
</dbReference>
<accession>A0A381N0Q3</accession>
<feature type="domain" description="Pyrrolo-quinoline quinone repeat" evidence="1">
    <location>
        <begin position="115"/>
        <end position="383"/>
    </location>
</feature>
<dbReference type="InterPro" id="IPR002372">
    <property type="entry name" value="PQQ_rpt_dom"/>
</dbReference>
<evidence type="ECO:0000259" key="1">
    <source>
        <dbReference type="Pfam" id="PF13360"/>
    </source>
</evidence>
<reference evidence="2" key="1">
    <citation type="submission" date="2018-05" db="EMBL/GenBank/DDBJ databases">
        <authorList>
            <person name="Lanie J.A."/>
            <person name="Ng W.-L."/>
            <person name="Kazmierczak K.M."/>
            <person name="Andrzejewski T.M."/>
            <person name="Davidsen T.M."/>
            <person name="Wayne K.J."/>
            <person name="Tettelin H."/>
            <person name="Glass J.I."/>
            <person name="Rusch D."/>
            <person name="Podicherti R."/>
            <person name="Tsui H.-C.T."/>
            <person name="Winkler M.E."/>
        </authorList>
    </citation>
    <scope>NUCLEOTIDE SEQUENCE</scope>
</reference>
<dbReference type="InterPro" id="IPR015943">
    <property type="entry name" value="WD40/YVTN_repeat-like_dom_sf"/>
</dbReference>
<dbReference type="Gene3D" id="2.130.10.10">
    <property type="entry name" value="YVTN repeat-like/Quinoprotein amine dehydrogenase"/>
    <property type="match status" value="1"/>
</dbReference>
<gene>
    <name evidence="2" type="ORF">METZ01_LOCUS458</name>
</gene>
<dbReference type="AlphaFoldDB" id="A0A381N0Q3"/>
<proteinExistence type="predicted"/>
<name>A0A381N0Q3_9ZZZZ</name>
<evidence type="ECO:0000313" key="2">
    <source>
        <dbReference type="EMBL" id="SUZ47604.1"/>
    </source>
</evidence>
<dbReference type="PANTHER" id="PTHR34512">
    <property type="entry name" value="CELL SURFACE PROTEIN"/>
    <property type="match status" value="1"/>
</dbReference>